<dbReference type="InterPro" id="IPR036291">
    <property type="entry name" value="NAD(P)-bd_dom_sf"/>
</dbReference>
<evidence type="ECO:0000256" key="1">
    <source>
        <dbReference type="ARBA" id="ARBA00006484"/>
    </source>
</evidence>
<dbReference type="PANTHER" id="PTHR42760">
    <property type="entry name" value="SHORT-CHAIN DEHYDROGENASES/REDUCTASES FAMILY MEMBER"/>
    <property type="match status" value="1"/>
</dbReference>
<accession>A0A372LYY0</accession>
<dbReference type="SUPFAM" id="SSF51735">
    <property type="entry name" value="NAD(P)-binding Rossmann-fold domains"/>
    <property type="match status" value="1"/>
</dbReference>
<dbReference type="AlphaFoldDB" id="A0A372LYY0"/>
<dbReference type="Proteomes" id="UP000263094">
    <property type="component" value="Unassembled WGS sequence"/>
</dbReference>
<reference evidence="3 4" key="1">
    <citation type="submission" date="2018-08" db="EMBL/GenBank/DDBJ databases">
        <title>Isolation, diversity and antifungal activity of Actinobacteria from wheat.</title>
        <authorList>
            <person name="Han C."/>
        </authorList>
    </citation>
    <scope>NUCLEOTIDE SEQUENCE [LARGE SCALE GENOMIC DNA]</scope>
    <source>
        <strain evidence="3 4">NEAU-YY421</strain>
    </source>
</reference>
<evidence type="ECO:0000313" key="4">
    <source>
        <dbReference type="Proteomes" id="UP000263094"/>
    </source>
</evidence>
<dbReference type="Gene3D" id="3.40.50.720">
    <property type="entry name" value="NAD(P)-binding Rossmann-like Domain"/>
    <property type="match status" value="1"/>
</dbReference>
<organism evidence="3 4">
    <name type="scientific">Streptomyces triticagri</name>
    <dbReference type="NCBI Taxonomy" id="2293568"/>
    <lineage>
        <taxon>Bacteria</taxon>
        <taxon>Bacillati</taxon>
        <taxon>Actinomycetota</taxon>
        <taxon>Actinomycetes</taxon>
        <taxon>Kitasatosporales</taxon>
        <taxon>Streptomycetaceae</taxon>
        <taxon>Streptomyces</taxon>
    </lineage>
</organism>
<dbReference type="OrthoDB" id="9803333at2"/>
<name>A0A372LYY0_9ACTN</name>
<dbReference type="GO" id="GO:0016616">
    <property type="term" value="F:oxidoreductase activity, acting on the CH-OH group of donors, NAD or NADP as acceptor"/>
    <property type="evidence" value="ECO:0007669"/>
    <property type="project" value="TreeGrafter"/>
</dbReference>
<dbReference type="CDD" id="cd05233">
    <property type="entry name" value="SDR_c"/>
    <property type="match status" value="1"/>
</dbReference>
<evidence type="ECO:0000256" key="2">
    <source>
        <dbReference type="ARBA" id="ARBA00023002"/>
    </source>
</evidence>
<protein>
    <submittedName>
        <fullName evidence="3">SDR family NAD(P)-dependent oxidoreductase</fullName>
    </submittedName>
</protein>
<dbReference type="Pfam" id="PF13561">
    <property type="entry name" value="adh_short_C2"/>
    <property type="match status" value="1"/>
</dbReference>
<evidence type="ECO:0000313" key="3">
    <source>
        <dbReference type="EMBL" id="RFU83898.1"/>
    </source>
</evidence>
<dbReference type="FunFam" id="3.40.50.720:FF:000084">
    <property type="entry name" value="Short-chain dehydrogenase reductase"/>
    <property type="match status" value="1"/>
</dbReference>
<proteinExistence type="inferred from homology"/>
<comment type="similarity">
    <text evidence="1">Belongs to the short-chain dehydrogenases/reductases (SDR) family.</text>
</comment>
<sequence length="253" mass="25486">MSPVGGGMSPLDDGLAGARVLVTGAAGGIGAAVADAFVEAGSAVVASDVAGLPRDSGARATVRADLRSAADRTRLLAATAEELGGLDVVAHLAGVLRRREIDEVTEDDWDLQHDVNLKASFFLLRDAAELMRRQGTGGRLVAATSQGWWSGGYGGSSVYAASKGGLVSLCRGLARTYGPAGITVNTVAPGAVDTAMLTDDLSEQALAGIVSATPLGRLGTAQEVASAVLFLGSARASFVTAATLNVSGGWLAY</sequence>
<dbReference type="PANTHER" id="PTHR42760:SF133">
    <property type="entry name" value="3-OXOACYL-[ACYL-CARRIER-PROTEIN] REDUCTASE"/>
    <property type="match status" value="1"/>
</dbReference>
<keyword evidence="4" id="KW-1185">Reference proteome</keyword>
<comment type="caution">
    <text evidence="3">The sequence shown here is derived from an EMBL/GenBank/DDBJ whole genome shotgun (WGS) entry which is preliminary data.</text>
</comment>
<gene>
    <name evidence="3" type="ORF">DY218_24540</name>
</gene>
<dbReference type="RefSeq" id="WP_128558294.1">
    <property type="nucleotide sequence ID" value="NZ_QUAK01000149.1"/>
</dbReference>
<dbReference type="InterPro" id="IPR002347">
    <property type="entry name" value="SDR_fam"/>
</dbReference>
<keyword evidence="2" id="KW-0560">Oxidoreductase</keyword>
<dbReference type="PRINTS" id="PR00081">
    <property type="entry name" value="GDHRDH"/>
</dbReference>
<dbReference type="EMBL" id="QUAK01000149">
    <property type="protein sequence ID" value="RFU83898.1"/>
    <property type="molecule type" value="Genomic_DNA"/>
</dbReference>